<evidence type="ECO:0000256" key="2">
    <source>
        <dbReference type="ARBA" id="ARBA00022481"/>
    </source>
</evidence>
<dbReference type="PANTHER" id="PTHR30093:SF44">
    <property type="entry name" value="TYPE II SECRETION SYSTEM CORE PROTEIN G"/>
    <property type="match status" value="1"/>
</dbReference>
<dbReference type="PRINTS" id="PR00813">
    <property type="entry name" value="BCTERIALGSPG"/>
</dbReference>
<comment type="subcellular location">
    <subcellularLocation>
        <location evidence="1">Membrane</location>
        <topology evidence="1">Single-pass membrane protein</topology>
    </subcellularLocation>
</comment>
<dbReference type="Pfam" id="PF08334">
    <property type="entry name" value="T2SSG"/>
    <property type="match status" value="1"/>
</dbReference>
<feature type="transmembrane region" description="Helical" evidence="6">
    <location>
        <begin position="12"/>
        <end position="36"/>
    </location>
</feature>
<accession>A0A1G5W0W3</accession>
<dbReference type="InterPro" id="IPR000983">
    <property type="entry name" value="Bac_GSPG_pilin"/>
</dbReference>
<evidence type="ECO:0000256" key="3">
    <source>
        <dbReference type="ARBA" id="ARBA00022692"/>
    </source>
</evidence>
<proteinExistence type="predicted"/>
<evidence type="ECO:0000256" key="4">
    <source>
        <dbReference type="ARBA" id="ARBA00022989"/>
    </source>
</evidence>
<dbReference type="InterPro" id="IPR045584">
    <property type="entry name" value="Pilin-like"/>
</dbReference>
<reference evidence="8 9" key="1">
    <citation type="submission" date="2016-10" db="EMBL/GenBank/DDBJ databases">
        <authorList>
            <person name="de Groot N.N."/>
        </authorList>
    </citation>
    <scope>NUCLEOTIDE SEQUENCE [LARGE SCALE GENOMIC DNA]</scope>
    <source>
        <strain evidence="8 9">DSM 15230</strain>
    </source>
</reference>
<dbReference type="GO" id="GO:0015628">
    <property type="term" value="P:protein secretion by the type II secretion system"/>
    <property type="evidence" value="ECO:0007669"/>
    <property type="project" value="InterPro"/>
</dbReference>
<keyword evidence="5 6" id="KW-0472">Membrane</keyword>
<dbReference type="GO" id="GO:0015627">
    <property type="term" value="C:type II protein secretion system complex"/>
    <property type="evidence" value="ECO:0007669"/>
    <property type="project" value="InterPro"/>
</dbReference>
<dbReference type="EMBL" id="FMXA01000012">
    <property type="protein sequence ID" value="SDA51772.1"/>
    <property type="molecule type" value="Genomic_DNA"/>
</dbReference>
<keyword evidence="2" id="KW-0488">Methylation</keyword>
<keyword evidence="4 6" id="KW-1133">Transmembrane helix</keyword>
<feature type="domain" description="Type II secretion system protein GspG C-terminal" evidence="7">
    <location>
        <begin position="37"/>
        <end position="97"/>
    </location>
</feature>
<keyword evidence="9" id="KW-1185">Reference proteome</keyword>
<dbReference type="InterPro" id="IPR012902">
    <property type="entry name" value="N_methyl_site"/>
</dbReference>
<dbReference type="PANTHER" id="PTHR30093">
    <property type="entry name" value="GENERAL SECRETION PATHWAY PROTEIN G"/>
    <property type="match status" value="1"/>
</dbReference>
<evidence type="ECO:0000256" key="1">
    <source>
        <dbReference type="ARBA" id="ARBA00004167"/>
    </source>
</evidence>
<dbReference type="GO" id="GO:0016020">
    <property type="term" value="C:membrane"/>
    <property type="evidence" value="ECO:0007669"/>
    <property type="project" value="UniProtKB-SubCell"/>
</dbReference>
<evidence type="ECO:0000313" key="9">
    <source>
        <dbReference type="Proteomes" id="UP000199689"/>
    </source>
</evidence>
<gene>
    <name evidence="8" type="ORF">SAMN02910343_01050</name>
</gene>
<evidence type="ECO:0000256" key="5">
    <source>
        <dbReference type="ARBA" id="ARBA00023136"/>
    </source>
</evidence>
<dbReference type="SUPFAM" id="SSF54523">
    <property type="entry name" value="Pili subunits"/>
    <property type="match status" value="1"/>
</dbReference>
<dbReference type="RefSeq" id="WP_091364562.1">
    <property type="nucleotide sequence ID" value="NZ_FMXA01000012.1"/>
</dbReference>
<dbReference type="OrthoDB" id="1622939at2"/>
<protein>
    <submittedName>
        <fullName evidence="8">Type IV pilin N-term methylation site GFxxxE</fullName>
    </submittedName>
</protein>
<dbReference type="NCBIfam" id="TIGR02532">
    <property type="entry name" value="IV_pilin_GFxxxE"/>
    <property type="match status" value="1"/>
</dbReference>
<dbReference type="GeneID" id="87756072"/>
<sequence>MESLSLQRRAGFTFLEVMIVVMIIGILAAMAVPGLAGAADAAKDARIRSDLQTIGSAVELYHVQHGAYPDSLDALAESGNGKDGYLKSVPESPDEKTSYTLNTSTGEVTCTFNNKTYSSYGTSKASSGA</sequence>
<dbReference type="InterPro" id="IPR013545">
    <property type="entry name" value="T2SS_protein-GspG_C"/>
</dbReference>
<dbReference type="STRING" id="209880.SAMN02910343_01050"/>
<dbReference type="Proteomes" id="UP000199689">
    <property type="component" value="Unassembled WGS sequence"/>
</dbReference>
<evidence type="ECO:0000259" key="7">
    <source>
        <dbReference type="Pfam" id="PF08334"/>
    </source>
</evidence>
<evidence type="ECO:0000313" key="8">
    <source>
        <dbReference type="EMBL" id="SDA51772.1"/>
    </source>
</evidence>
<keyword evidence="3 6" id="KW-0812">Transmembrane</keyword>
<dbReference type="AlphaFoldDB" id="A0A1G5W0W3"/>
<dbReference type="Gene3D" id="3.30.700.10">
    <property type="entry name" value="Glycoprotein, Type 4 Pilin"/>
    <property type="match status" value="1"/>
</dbReference>
<dbReference type="Pfam" id="PF07963">
    <property type="entry name" value="N_methyl"/>
    <property type="match status" value="1"/>
</dbReference>
<organism evidence="8 9">
    <name type="scientific">Allisonella histaminiformans</name>
    <dbReference type="NCBI Taxonomy" id="209880"/>
    <lineage>
        <taxon>Bacteria</taxon>
        <taxon>Bacillati</taxon>
        <taxon>Bacillota</taxon>
        <taxon>Negativicutes</taxon>
        <taxon>Veillonellales</taxon>
        <taxon>Veillonellaceae</taxon>
        <taxon>Allisonella</taxon>
    </lineage>
</organism>
<name>A0A1G5W0W3_9FIRM</name>
<evidence type="ECO:0000256" key="6">
    <source>
        <dbReference type="SAM" id="Phobius"/>
    </source>
</evidence>